<dbReference type="GO" id="GO:0006281">
    <property type="term" value="P:DNA repair"/>
    <property type="evidence" value="ECO:0007669"/>
    <property type="project" value="UniProtKB-KW"/>
</dbReference>
<keyword evidence="1" id="KW-0234">DNA repair</keyword>
<comment type="cofactor">
    <cofactor evidence="1">
        <name>Mg(2+)</name>
        <dbReference type="ChEBI" id="CHEBI:18420"/>
    </cofactor>
</comment>
<dbReference type="EMBL" id="LJBN01000145">
    <property type="protein sequence ID" value="OOQ86332.1"/>
    <property type="molecule type" value="Genomic_DNA"/>
</dbReference>
<dbReference type="AlphaFoldDB" id="A0A1S9RLD0"/>
<sequence length="394" mass="43604">MHTETVEIKASEGVIHYERGRTAHSAFGIPIQETDVGLQSKVGLHSGRAELLREAAIIIWEELPMAKKAVLECANQLLQDIMGNDLPFGDKLFIGLGDFRQVAPVIRGSSGPAATLNSSIRTSELWHHFQILRLTLPVRDAGDPAYSRWVDQVGDGRAPYEGSVSLQHLRHLASLDDAANSLFLDDALQTSPDAVQRAFLSPFNARVDSFNGRMLEYLSGPASISLPLLVKELDDATFHLPTGTKADLLSMVRESGVPPHDLSLKKGCIASIMRNLCTEKGLAKNQLKPISEPAHLTFYLPRITFEFKPQRANWTVQRRQFPLRLAYATTFNSCQGLTLDRVVLDLTVPVFAHGQLYTSLSRVRTAADICILRDLDETGYSTVNIVYHDLLLPV</sequence>
<keyword evidence="1" id="KW-0067">ATP-binding</keyword>
<dbReference type="SUPFAM" id="SSF52540">
    <property type="entry name" value="P-loop containing nucleoside triphosphate hydrolases"/>
    <property type="match status" value="1"/>
</dbReference>
<dbReference type="GO" id="GO:0006310">
    <property type="term" value="P:DNA recombination"/>
    <property type="evidence" value="ECO:0007669"/>
    <property type="project" value="UniProtKB-KW"/>
</dbReference>
<keyword evidence="1" id="KW-0233">DNA recombination</keyword>
<comment type="similarity">
    <text evidence="1">Belongs to the helicase family.</text>
</comment>
<name>A0A1S9RLD0_PENBI</name>
<dbReference type="Pfam" id="PF05970">
    <property type="entry name" value="PIF1"/>
    <property type="match status" value="1"/>
</dbReference>
<evidence type="ECO:0000259" key="2">
    <source>
        <dbReference type="Pfam" id="PF05970"/>
    </source>
</evidence>
<dbReference type="InterPro" id="IPR027417">
    <property type="entry name" value="P-loop_NTPase"/>
</dbReference>
<accession>A0A1S9RLD0</accession>
<reference evidence="4" key="1">
    <citation type="submission" date="2015-09" db="EMBL/GenBank/DDBJ databases">
        <authorList>
            <person name="Fill T.P."/>
            <person name="Baretta J.F."/>
            <person name="de Almeida L.G."/>
            <person name="Rocha M."/>
            <person name="de Souza D.H."/>
            <person name="Malavazi I."/>
            <person name="Cerdeira L.T."/>
            <person name="Hong H."/>
            <person name="Samborskyy M."/>
            <person name="de Vasconcelos A.T."/>
            <person name="Leadlay P."/>
            <person name="Rodrigues-Filho E."/>
        </authorList>
    </citation>
    <scope>NUCLEOTIDE SEQUENCE [LARGE SCALE GENOMIC DNA]</scope>
    <source>
        <strain evidence="4">LaBioMMi 136</strain>
    </source>
</reference>
<dbReference type="Proteomes" id="UP000190744">
    <property type="component" value="Unassembled WGS sequence"/>
</dbReference>
<dbReference type="InterPro" id="IPR010285">
    <property type="entry name" value="DNA_helicase_pif1-like_DEAD"/>
</dbReference>
<evidence type="ECO:0000313" key="4">
    <source>
        <dbReference type="Proteomes" id="UP000190744"/>
    </source>
</evidence>
<keyword evidence="1" id="KW-0347">Helicase</keyword>
<dbReference type="CDD" id="cd18809">
    <property type="entry name" value="SF1_C_RecD"/>
    <property type="match status" value="1"/>
</dbReference>
<dbReference type="GO" id="GO:0000723">
    <property type="term" value="P:telomere maintenance"/>
    <property type="evidence" value="ECO:0007669"/>
    <property type="project" value="InterPro"/>
</dbReference>
<gene>
    <name evidence="3" type="ORF">PEBR_21927</name>
</gene>
<protein>
    <recommendedName>
        <fullName evidence="1">ATP-dependent DNA helicase</fullName>
        <ecNumber evidence="1">5.6.2.3</ecNumber>
    </recommendedName>
</protein>
<dbReference type="GO" id="GO:0005524">
    <property type="term" value="F:ATP binding"/>
    <property type="evidence" value="ECO:0007669"/>
    <property type="project" value="UniProtKB-KW"/>
</dbReference>
<dbReference type="PANTHER" id="PTHR10492">
    <property type="match status" value="1"/>
</dbReference>
<comment type="caution">
    <text evidence="3">The sequence shown here is derived from an EMBL/GenBank/DDBJ whole genome shotgun (WGS) entry which is preliminary data.</text>
</comment>
<evidence type="ECO:0000256" key="1">
    <source>
        <dbReference type="RuleBase" id="RU363044"/>
    </source>
</evidence>
<dbReference type="GO" id="GO:0016887">
    <property type="term" value="F:ATP hydrolysis activity"/>
    <property type="evidence" value="ECO:0007669"/>
    <property type="project" value="RHEA"/>
</dbReference>
<feature type="domain" description="DNA helicase Pif1-like DEAD-box helicase" evidence="2">
    <location>
        <begin position="5"/>
        <end position="159"/>
    </location>
</feature>
<dbReference type="GO" id="GO:0043139">
    <property type="term" value="F:5'-3' DNA helicase activity"/>
    <property type="evidence" value="ECO:0007669"/>
    <property type="project" value="UniProtKB-EC"/>
</dbReference>
<evidence type="ECO:0000313" key="3">
    <source>
        <dbReference type="EMBL" id="OOQ86332.1"/>
    </source>
</evidence>
<dbReference type="Gene3D" id="3.40.50.300">
    <property type="entry name" value="P-loop containing nucleotide triphosphate hydrolases"/>
    <property type="match status" value="1"/>
</dbReference>
<comment type="catalytic activity">
    <reaction evidence="1">
        <text>ATP + H2O = ADP + phosphate + H(+)</text>
        <dbReference type="Rhea" id="RHEA:13065"/>
        <dbReference type="ChEBI" id="CHEBI:15377"/>
        <dbReference type="ChEBI" id="CHEBI:15378"/>
        <dbReference type="ChEBI" id="CHEBI:30616"/>
        <dbReference type="ChEBI" id="CHEBI:43474"/>
        <dbReference type="ChEBI" id="CHEBI:456216"/>
        <dbReference type="EC" id="5.6.2.3"/>
    </reaction>
</comment>
<keyword evidence="1" id="KW-0547">Nucleotide-binding</keyword>
<dbReference type="EC" id="5.6.2.3" evidence="1"/>
<proteinExistence type="inferred from homology"/>
<keyword evidence="1" id="KW-0227">DNA damage</keyword>
<organism evidence="3 4">
    <name type="scientific">Penicillium brasilianum</name>
    <dbReference type="NCBI Taxonomy" id="104259"/>
    <lineage>
        <taxon>Eukaryota</taxon>
        <taxon>Fungi</taxon>
        <taxon>Dikarya</taxon>
        <taxon>Ascomycota</taxon>
        <taxon>Pezizomycotina</taxon>
        <taxon>Eurotiomycetes</taxon>
        <taxon>Eurotiomycetidae</taxon>
        <taxon>Eurotiales</taxon>
        <taxon>Aspergillaceae</taxon>
        <taxon>Penicillium</taxon>
    </lineage>
</organism>
<keyword evidence="1" id="KW-0378">Hydrolase</keyword>